<dbReference type="RefSeq" id="WP_089913596.1">
    <property type="nucleotide sequence ID" value="NZ_FOFV01000003.1"/>
</dbReference>
<evidence type="ECO:0000313" key="2">
    <source>
        <dbReference type="Proteomes" id="UP000199503"/>
    </source>
</evidence>
<dbReference type="Proteomes" id="UP000199503">
    <property type="component" value="Unassembled WGS sequence"/>
</dbReference>
<keyword evidence="2" id="KW-1185">Reference proteome</keyword>
<proteinExistence type="predicted"/>
<dbReference type="EMBL" id="FOFV01000003">
    <property type="protein sequence ID" value="SEQ56253.1"/>
    <property type="molecule type" value="Genomic_DNA"/>
</dbReference>
<accession>A0A1H9H1W2</accession>
<evidence type="ECO:0000313" key="1">
    <source>
        <dbReference type="EMBL" id="SEQ56253.1"/>
    </source>
</evidence>
<reference evidence="2" key="1">
    <citation type="submission" date="2016-10" db="EMBL/GenBank/DDBJ databases">
        <authorList>
            <person name="Varghese N."/>
            <person name="Submissions S."/>
        </authorList>
    </citation>
    <scope>NUCLEOTIDE SEQUENCE [LARGE SCALE GENOMIC DNA]</scope>
    <source>
        <strain evidence="2">DSM 44437</strain>
    </source>
</reference>
<organism evidence="1 2">
    <name type="scientific">Lentzea albida</name>
    <dbReference type="NCBI Taxonomy" id="65499"/>
    <lineage>
        <taxon>Bacteria</taxon>
        <taxon>Bacillati</taxon>
        <taxon>Actinomycetota</taxon>
        <taxon>Actinomycetes</taxon>
        <taxon>Pseudonocardiales</taxon>
        <taxon>Pseudonocardiaceae</taxon>
        <taxon>Lentzea</taxon>
    </lineage>
</organism>
<protein>
    <submittedName>
        <fullName evidence="1">Uncharacterized protein</fullName>
    </submittedName>
</protein>
<dbReference type="STRING" id="65499.SAMN04488000_103360"/>
<dbReference type="OrthoDB" id="3697129at2"/>
<dbReference type="AlphaFoldDB" id="A0A1H9H1W2"/>
<gene>
    <name evidence="1" type="ORF">SAMN04488000_103360</name>
</gene>
<name>A0A1H9H1W2_9PSEU</name>
<sequence>MTSTLPPPRDLPPGRHTQIRAELEQAVAGRRLLFPVLAGVAAVAAVVVSVVTLRPVALPPEPAVPVTSPPPTTSGPDVPRATAEAIEKGCMHASGQIGKAELRQLFDEQTRWALLHDEQGVLLCALGEGARPYTSDYARRAVRLLPGHLSVDVTTATSGGDHRGTWFEGKPGHRTVAGRIDPAVARVSVTADGVTADAKIVNGTYAVRLYHPPSWTVPEGAPEPLVRAYDASGEVLGTSQDERTACFYDPKTLEIVYGDPLLRDQCRPASPWR</sequence>